<protein>
    <submittedName>
        <fullName evidence="2">Uncharacterized protein</fullName>
    </submittedName>
</protein>
<dbReference type="Proteomes" id="UP000766246">
    <property type="component" value="Unassembled WGS sequence"/>
</dbReference>
<evidence type="ECO:0000256" key="1">
    <source>
        <dbReference type="SAM" id="MobiDB-lite"/>
    </source>
</evidence>
<comment type="caution">
    <text evidence="2">The sequence shown here is derived from an EMBL/GenBank/DDBJ whole genome shotgun (WGS) entry which is preliminary data.</text>
</comment>
<evidence type="ECO:0000313" key="2">
    <source>
        <dbReference type="EMBL" id="MBE5919718.1"/>
    </source>
</evidence>
<dbReference type="AlphaFoldDB" id="A0A927UCS7"/>
<feature type="region of interest" description="Disordered" evidence="1">
    <location>
        <begin position="100"/>
        <end position="119"/>
    </location>
</feature>
<sequence>MGFIEFLSKICQKEETKEEVREVIRELTPKELEAKYYDMQVEKYLSHNTIKPIAEWHYKPIRPLYSYNEKNTVLVKFTDGTEQIIDIYTSVLMNKQKSEFEDEANNQNPEESGDEVPPSKVKQWLSENLDKILNGYLNAKDNGEFTYLFSLESQDVISTDDDFKELCELMNTQPFEIHQAANALLLQWG</sequence>
<proteinExistence type="predicted"/>
<evidence type="ECO:0000313" key="3">
    <source>
        <dbReference type="Proteomes" id="UP000766246"/>
    </source>
</evidence>
<dbReference type="EMBL" id="SVER01000017">
    <property type="protein sequence ID" value="MBE5919718.1"/>
    <property type="molecule type" value="Genomic_DNA"/>
</dbReference>
<organism evidence="2 3">
    <name type="scientific">Pseudobutyrivibrio ruminis</name>
    <dbReference type="NCBI Taxonomy" id="46206"/>
    <lineage>
        <taxon>Bacteria</taxon>
        <taxon>Bacillati</taxon>
        <taxon>Bacillota</taxon>
        <taxon>Clostridia</taxon>
        <taxon>Lachnospirales</taxon>
        <taxon>Lachnospiraceae</taxon>
        <taxon>Pseudobutyrivibrio</taxon>
    </lineage>
</organism>
<reference evidence="2" key="1">
    <citation type="submission" date="2019-04" db="EMBL/GenBank/DDBJ databases">
        <title>Evolution of Biomass-Degrading Anaerobic Consortia Revealed by Metagenomics.</title>
        <authorList>
            <person name="Peng X."/>
        </authorList>
    </citation>
    <scope>NUCLEOTIDE SEQUENCE</scope>
    <source>
        <strain evidence="2">SIG311</strain>
    </source>
</reference>
<accession>A0A927UCS7</accession>
<name>A0A927UCS7_9FIRM</name>
<gene>
    <name evidence="2" type="ORF">E7272_07710</name>
</gene>